<dbReference type="AlphaFoldDB" id="A0A434AE37"/>
<comment type="caution">
    <text evidence="1">The sequence shown here is derived from an EMBL/GenBank/DDBJ whole genome shotgun (WGS) entry which is preliminary data.</text>
</comment>
<feature type="non-terminal residue" evidence="1">
    <location>
        <position position="1"/>
    </location>
</feature>
<dbReference type="Gene3D" id="1.25.40.10">
    <property type="entry name" value="Tetratricopeptide repeat domain"/>
    <property type="match status" value="1"/>
</dbReference>
<evidence type="ECO:0000313" key="2">
    <source>
        <dbReference type="Proteomes" id="UP000282985"/>
    </source>
</evidence>
<organism evidence="1 2">
    <name type="scientific">Ancylomarina longa</name>
    <dbReference type="NCBI Taxonomy" id="2487017"/>
    <lineage>
        <taxon>Bacteria</taxon>
        <taxon>Pseudomonadati</taxon>
        <taxon>Bacteroidota</taxon>
        <taxon>Bacteroidia</taxon>
        <taxon>Marinilabiliales</taxon>
        <taxon>Marinifilaceae</taxon>
        <taxon>Ancylomarina</taxon>
    </lineage>
</organism>
<feature type="non-terminal residue" evidence="1">
    <location>
        <position position="129"/>
    </location>
</feature>
<dbReference type="RefSeq" id="WP_209319974.1">
    <property type="nucleotide sequence ID" value="NZ_RJJX01000279.1"/>
</dbReference>
<dbReference type="InterPro" id="IPR011990">
    <property type="entry name" value="TPR-like_helical_dom_sf"/>
</dbReference>
<proteinExistence type="predicted"/>
<evidence type="ECO:0008006" key="3">
    <source>
        <dbReference type="Google" id="ProtNLM"/>
    </source>
</evidence>
<dbReference type="Proteomes" id="UP000282985">
    <property type="component" value="Unassembled WGS sequence"/>
</dbReference>
<protein>
    <recommendedName>
        <fullName evidence="3">Tetratricopeptide repeat protein</fullName>
    </recommendedName>
</protein>
<gene>
    <name evidence="1" type="ORF">DLK05_17595</name>
</gene>
<evidence type="ECO:0000313" key="1">
    <source>
        <dbReference type="EMBL" id="RUT72596.1"/>
    </source>
</evidence>
<name>A0A434AE37_9BACT</name>
<dbReference type="EMBL" id="RJJX01000279">
    <property type="protein sequence ID" value="RUT72596.1"/>
    <property type="molecule type" value="Genomic_DNA"/>
</dbReference>
<sequence length="129" mass="13702">SLKAEEAYPKTQIQKIDALLASQQAEAEKAAQLAAAEKALSEKYAAIIKLADSQFSSGDYTTAKTSYTDALSLKAEEAYPKTQIQKIDALLASQQAEADKAAQLAAAEKALSEKYAAIIKLADSQFNSG</sequence>
<reference evidence="1 2" key="1">
    <citation type="submission" date="2018-11" db="EMBL/GenBank/DDBJ databases">
        <title>Parancylomarina longa gen. nov., sp. nov., isolated from sediments of southern Okinawa.</title>
        <authorList>
            <person name="Fu T."/>
        </authorList>
    </citation>
    <scope>NUCLEOTIDE SEQUENCE [LARGE SCALE GENOMIC DNA]</scope>
    <source>
        <strain evidence="1 2">T3-2 S1-C</strain>
    </source>
</reference>
<accession>A0A434AE37</accession>
<keyword evidence="2" id="KW-1185">Reference proteome</keyword>